<organism evidence="5 6">
    <name type="scientific">Paenibacillus pinisoli</name>
    <dbReference type="NCBI Taxonomy" id="1276110"/>
    <lineage>
        <taxon>Bacteria</taxon>
        <taxon>Bacillati</taxon>
        <taxon>Bacillota</taxon>
        <taxon>Bacilli</taxon>
        <taxon>Bacillales</taxon>
        <taxon>Paenibacillaceae</taxon>
        <taxon>Paenibacillus</taxon>
    </lineage>
</organism>
<proteinExistence type="inferred from homology"/>
<dbReference type="InterPro" id="IPR043129">
    <property type="entry name" value="ATPase_NBD"/>
</dbReference>
<comment type="caution">
    <text evidence="5">The sequence shown here is derived from an EMBL/GenBank/DDBJ whole genome shotgun (WGS) entry which is preliminary data.</text>
</comment>
<sequence>MTGQRIGIVDIGSNSVRLVVYERTAGGAHRVVDASKRSARLSGKINEAGALTEDAVSELIETLRHFMRICSHHGIGQIRAVATAAIRNATNRDDILEKIKTATSLTIELLTGEMEASYGFLGMINSLSVTDGYLIDIGGGSTELSLFRNRELVHSVSFPFGCVSLNKSFDSKEQLPDESLKAIEAVVTEAAMKHDWIREAPGLPLVGVGGTVRALGKVHQAVHHYPFAQTHNYELSGAGVDELFQTLRSLPLERRRKLPGLSKDRADVIVPGVAVLRTLFKLVKASHYQICGAGLRDGLFHATRFPAQPKLSDPLAYSLQNLNALHTEAPRQHVMQVNRLSLELYDELHRDRSPKGEDRSRLLLDAASQLHRIGASIDYYDYARHSFYLIIHSHLNGLSHREIIMTAAIASFKSKGRVKTQLAPYRTLIHDQDIDLICKLGLLLQLAAALDRSETQAIGQIAIRQAESKLLLHPLNPRGSLAVERREVEELASDFKKHWQLIPVLGHYRMQH</sequence>
<dbReference type="OrthoDB" id="9807195at2"/>
<evidence type="ECO:0000259" key="3">
    <source>
        <dbReference type="Pfam" id="PF02541"/>
    </source>
</evidence>
<feature type="domain" description="Ppx/GppA phosphatase C-terminal" evidence="4">
    <location>
        <begin position="331"/>
        <end position="465"/>
    </location>
</feature>
<dbReference type="AlphaFoldDB" id="A0A3A6PQ08"/>
<dbReference type="SUPFAM" id="SSF109604">
    <property type="entry name" value="HD-domain/PDEase-like"/>
    <property type="match status" value="1"/>
</dbReference>
<accession>A0A3A6PQ08</accession>
<dbReference type="CDD" id="cd24052">
    <property type="entry name" value="ASKHA_NBD_HpPPX-GppA-like"/>
    <property type="match status" value="1"/>
</dbReference>
<protein>
    <submittedName>
        <fullName evidence="5">Ppx/GppA family phosphatase</fullName>
    </submittedName>
</protein>
<dbReference type="GO" id="GO:0016787">
    <property type="term" value="F:hydrolase activity"/>
    <property type="evidence" value="ECO:0007669"/>
    <property type="project" value="UniProtKB-KW"/>
</dbReference>
<dbReference type="PIRSF" id="PIRSF001267">
    <property type="entry name" value="Pyrophosphatase_GppA_Ppx"/>
    <property type="match status" value="1"/>
</dbReference>
<dbReference type="Proteomes" id="UP000267798">
    <property type="component" value="Unassembled WGS sequence"/>
</dbReference>
<dbReference type="PANTHER" id="PTHR30005:SF0">
    <property type="entry name" value="RETROGRADE REGULATION PROTEIN 2"/>
    <property type="match status" value="1"/>
</dbReference>
<feature type="domain" description="Ppx/GppA phosphatase N-terminal" evidence="3">
    <location>
        <begin position="19"/>
        <end position="300"/>
    </location>
</feature>
<dbReference type="InterPro" id="IPR048950">
    <property type="entry name" value="Ppx_GppA_C"/>
</dbReference>
<dbReference type="Pfam" id="PF02541">
    <property type="entry name" value="Ppx-GppA"/>
    <property type="match status" value="1"/>
</dbReference>
<name>A0A3A6PQ08_9BACL</name>
<evidence type="ECO:0000256" key="1">
    <source>
        <dbReference type="ARBA" id="ARBA00007125"/>
    </source>
</evidence>
<dbReference type="EMBL" id="QXQB01000001">
    <property type="protein sequence ID" value="RJX41488.1"/>
    <property type="molecule type" value="Genomic_DNA"/>
</dbReference>
<dbReference type="Pfam" id="PF21447">
    <property type="entry name" value="Ppx-GppA_III"/>
    <property type="match status" value="1"/>
</dbReference>
<dbReference type="InterPro" id="IPR003695">
    <property type="entry name" value="Ppx_GppA_N"/>
</dbReference>
<reference evidence="5 6" key="1">
    <citation type="submission" date="2018-09" db="EMBL/GenBank/DDBJ databases">
        <title>Paenibacillus aracenensis nov. sp. isolated from a cave in southern Spain.</title>
        <authorList>
            <person name="Jurado V."/>
            <person name="Gutierrez-Patricio S."/>
            <person name="Gonzalez-Pimentel J.L."/>
            <person name="Miller A.Z."/>
            <person name="Laiz L."/>
            <person name="Saiz-Jimenez C."/>
        </authorList>
    </citation>
    <scope>NUCLEOTIDE SEQUENCE [LARGE SCALE GENOMIC DNA]</scope>
    <source>
        <strain evidence="5 6">JCM 19203</strain>
    </source>
</reference>
<dbReference type="Gene3D" id="1.10.3210.10">
    <property type="entry name" value="Hypothetical protein af1432"/>
    <property type="match status" value="1"/>
</dbReference>
<gene>
    <name evidence="5" type="ORF">D3P09_05805</name>
</gene>
<evidence type="ECO:0000313" key="6">
    <source>
        <dbReference type="Proteomes" id="UP000267798"/>
    </source>
</evidence>
<dbReference type="SUPFAM" id="SSF53067">
    <property type="entry name" value="Actin-like ATPase domain"/>
    <property type="match status" value="2"/>
</dbReference>
<dbReference type="PANTHER" id="PTHR30005">
    <property type="entry name" value="EXOPOLYPHOSPHATASE"/>
    <property type="match status" value="1"/>
</dbReference>
<keyword evidence="2" id="KW-0378">Hydrolase</keyword>
<dbReference type="Gene3D" id="3.30.420.40">
    <property type="match status" value="1"/>
</dbReference>
<dbReference type="InterPro" id="IPR050273">
    <property type="entry name" value="GppA/Ppx_hydrolase"/>
</dbReference>
<dbReference type="Gene3D" id="3.30.420.150">
    <property type="entry name" value="Exopolyphosphatase. Domain 2"/>
    <property type="match status" value="1"/>
</dbReference>
<evidence type="ECO:0000313" key="5">
    <source>
        <dbReference type="EMBL" id="RJX41488.1"/>
    </source>
</evidence>
<dbReference type="InterPro" id="IPR030673">
    <property type="entry name" value="PyroPPase_GppA_Ppx"/>
</dbReference>
<keyword evidence="6" id="KW-1185">Reference proteome</keyword>
<evidence type="ECO:0000256" key="2">
    <source>
        <dbReference type="ARBA" id="ARBA00022801"/>
    </source>
</evidence>
<dbReference type="RefSeq" id="WP_120107951.1">
    <property type="nucleotide sequence ID" value="NZ_QXQB01000001.1"/>
</dbReference>
<evidence type="ECO:0000259" key="4">
    <source>
        <dbReference type="Pfam" id="PF21447"/>
    </source>
</evidence>
<dbReference type="GO" id="GO:0006357">
    <property type="term" value="P:regulation of transcription by RNA polymerase II"/>
    <property type="evidence" value="ECO:0007669"/>
    <property type="project" value="TreeGrafter"/>
</dbReference>
<comment type="similarity">
    <text evidence="1">Belongs to the GppA/Ppx family.</text>
</comment>